<evidence type="ECO:0000313" key="2">
    <source>
        <dbReference type="EnsemblPlants" id="QL11p004418:mrna"/>
    </source>
</evidence>
<dbReference type="InParanoid" id="A0A7N2MUF9"/>
<evidence type="ECO:0000259" key="1">
    <source>
        <dbReference type="Pfam" id="PF05282"/>
    </source>
</evidence>
<keyword evidence="3" id="KW-1185">Reference proteome</keyword>
<dbReference type="CDD" id="cd13778">
    <property type="entry name" value="Aar2_C"/>
    <property type="match status" value="1"/>
</dbReference>
<accession>A0A7N2MUF9</accession>
<dbReference type="Gene3D" id="1.25.40.550">
    <property type="entry name" value="Aar2, C-terminal domain-like"/>
    <property type="match status" value="1"/>
</dbReference>
<dbReference type="EnsemblPlants" id="QL11p004418:mrna">
    <property type="protein sequence ID" value="QL11p004418:mrna"/>
    <property type="gene ID" value="QL11p004418"/>
</dbReference>
<dbReference type="EMBL" id="LRBV02000011">
    <property type="status" value="NOT_ANNOTATED_CDS"/>
    <property type="molecule type" value="Genomic_DNA"/>
</dbReference>
<dbReference type="InterPro" id="IPR007946">
    <property type="entry name" value="AAR2"/>
</dbReference>
<sequence>MKKYEVVVIFEPIGGEITVACELGIVTNAPKTAMKKALDEQMKSSKFLTSVDNSQSRRCYYTSIPRVIKQKGIHGQELTSLNIDKTQLLESLLIKDYGGSEDVLLGELQFAFLMGQSLEGFLQWKDLVNLLFGCIEAVSIDLATSFPLICRTILVRLNLFSLS</sequence>
<dbReference type="Proteomes" id="UP000594261">
    <property type="component" value="Chromosome 11"/>
</dbReference>
<organism evidence="2 3">
    <name type="scientific">Quercus lobata</name>
    <name type="common">Valley oak</name>
    <dbReference type="NCBI Taxonomy" id="97700"/>
    <lineage>
        <taxon>Eukaryota</taxon>
        <taxon>Viridiplantae</taxon>
        <taxon>Streptophyta</taxon>
        <taxon>Embryophyta</taxon>
        <taxon>Tracheophyta</taxon>
        <taxon>Spermatophyta</taxon>
        <taxon>Magnoliopsida</taxon>
        <taxon>eudicotyledons</taxon>
        <taxon>Gunneridae</taxon>
        <taxon>Pentapetalae</taxon>
        <taxon>rosids</taxon>
        <taxon>fabids</taxon>
        <taxon>Fagales</taxon>
        <taxon>Fagaceae</taxon>
        <taxon>Quercus</taxon>
    </lineage>
</organism>
<dbReference type="InterPro" id="IPR033648">
    <property type="entry name" value="AAR2_C"/>
</dbReference>
<dbReference type="PANTHER" id="PTHR12689:SF4">
    <property type="entry name" value="PROTEIN AAR2 HOMOLOG"/>
    <property type="match status" value="1"/>
</dbReference>
<dbReference type="InterPro" id="IPR038514">
    <property type="entry name" value="AAR2_C_sf"/>
</dbReference>
<dbReference type="Pfam" id="PF05282">
    <property type="entry name" value="AAR2"/>
    <property type="match status" value="1"/>
</dbReference>
<reference evidence="2 3" key="1">
    <citation type="journal article" date="2016" name="G3 (Bethesda)">
        <title>First Draft Assembly and Annotation of the Genome of a California Endemic Oak Quercus lobata Nee (Fagaceae).</title>
        <authorList>
            <person name="Sork V.L."/>
            <person name="Fitz-Gibbon S.T."/>
            <person name="Puiu D."/>
            <person name="Crepeau M."/>
            <person name="Gugger P.F."/>
            <person name="Sherman R."/>
            <person name="Stevens K."/>
            <person name="Langley C.H."/>
            <person name="Pellegrini M."/>
            <person name="Salzberg S.L."/>
        </authorList>
    </citation>
    <scope>NUCLEOTIDE SEQUENCE [LARGE SCALE GENOMIC DNA]</scope>
    <source>
        <strain evidence="2 3">cv. SW786</strain>
    </source>
</reference>
<dbReference type="GO" id="GO:0000244">
    <property type="term" value="P:spliceosomal tri-snRNP complex assembly"/>
    <property type="evidence" value="ECO:0007669"/>
    <property type="project" value="TreeGrafter"/>
</dbReference>
<evidence type="ECO:0000313" key="3">
    <source>
        <dbReference type="Proteomes" id="UP000594261"/>
    </source>
</evidence>
<feature type="domain" description="AAR2 C-terminal" evidence="1">
    <location>
        <begin position="61"/>
        <end position="139"/>
    </location>
</feature>
<reference evidence="2" key="2">
    <citation type="submission" date="2021-01" db="UniProtKB">
        <authorList>
            <consortium name="EnsemblPlants"/>
        </authorList>
    </citation>
    <scope>IDENTIFICATION</scope>
</reference>
<dbReference type="PANTHER" id="PTHR12689">
    <property type="entry name" value="A1 CISTRON SPLICING FACTOR AAR2-RELATED"/>
    <property type="match status" value="1"/>
</dbReference>
<dbReference type="AlphaFoldDB" id="A0A7N2MUF9"/>
<proteinExistence type="predicted"/>
<dbReference type="Gramene" id="QL11p004418:mrna">
    <property type="protein sequence ID" value="QL11p004418:mrna"/>
    <property type="gene ID" value="QL11p004418"/>
</dbReference>
<protein>
    <recommendedName>
        <fullName evidence="1">AAR2 C-terminal domain-containing protein</fullName>
    </recommendedName>
</protein>
<dbReference type="OMA" id="PLICRTI"/>
<name>A0A7N2MUF9_QUELO</name>